<dbReference type="InterPro" id="IPR008769">
    <property type="entry name" value="PhaF_PhaI"/>
</dbReference>
<dbReference type="AlphaFoldDB" id="A0A419ESE2"/>
<dbReference type="Pfam" id="PF05597">
    <property type="entry name" value="Phasin"/>
    <property type="match status" value="1"/>
</dbReference>
<evidence type="ECO:0000313" key="3">
    <source>
        <dbReference type="Proteomes" id="UP000285961"/>
    </source>
</evidence>
<reference evidence="2 3" key="1">
    <citation type="journal article" date="2017" name="ISME J.">
        <title>Energy and carbon metabolisms in a deep terrestrial subsurface fluid microbial community.</title>
        <authorList>
            <person name="Momper L."/>
            <person name="Jungbluth S.P."/>
            <person name="Lee M.D."/>
            <person name="Amend J.P."/>
        </authorList>
    </citation>
    <scope>NUCLEOTIDE SEQUENCE [LARGE SCALE GENOMIC DNA]</scope>
    <source>
        <strain evidence="2">SURF_17</strain>
    </source>
</reference>
<gene>
    <name evidence="2" type="ORF">C4532_16040</name>
</gene>
<evidence type="ECO:0000256" key="1">
    <source>
        <dbReference type="SAM" id="MobiDB-lite"/>
    </source>
</evidence>
<sequence>MAAKKKAPAAGRANAKKNGSGAAGVLRRPFLISVGALALAEEQVSSLVDSLTKRGEKAQKLGEKYFKKLRKNSSDILKRVQKKEENKAEPKDDLILRALHWLNVPTHDDIVALDKKVDALLRKVA</sequence>
<feature type="region of interest" description="Disordered" evidence="1">
    <location>
        <begin position="1"/>
        <end position="21"/>
    </location>
</feature>
<name>A0A419ESE2_9BACT</name>
<comment type="caution">
    <text evidence="2">The sequence shown here is derived from an EMBL/GenBank/DDBJ whole genome shotgun (WGS) entry which is preliminary data.</text>
</comment>
<dbReference type="EMBL" id="QZKI01000116">
    <property type="protein sequence ID" value="RJP66426.1"/>
    <property type="molecule type" value="Genomic_DNA"/>
</dbReference>
<accession>A0A419ESE2</accession>
<proteinExistence type="predicted"/>
<feature type="compositionally biased region" description="Low complexity" evidence="1">
    <location>
        <begin position="8"/>
        <end position="21"/>
    </location>
</feature>
<organism evidence="2 3">
    <name type="scientific">Candidatus Abyssobacteria bacterium SURF_17</name>
    <dbReference type="NCBI Taxonomy" id="2093361"/>
    <lineage>
        <taxon>Bacteria</taxon>
        <taxon>Pseudomonadati</taxon>
        <taxon>Candidatus Hydrogenedentota</taxon>
        <taxon>Candidatus Abyssobacteria</taxon>
    </lineage>
</organism>
<dbReference type="Proteomes" id="UP000285961">
    <property type="component" value="Unassembled WGS sequence"/>
</dbReference>
<protein>
    <recommendedName>
        <fullName evidence="4">Poly(Hydroxyalkanoate) granule-associated protein</fullName>
    </recommendedName>
</protein>
<evidence type="ECO:0008006" key="4">
    <source>
        <dbReference type="Google" id="ProtNLM"/>
    </source>
</evidence>
<evidence type="ECO:0000313" key="2">
    <source>
        <dbReference type="EMBL" id="RJP66426.1"/>
    </source>
</evidence>